<keyword evidence="1" id="KW-1133">Transmembrane helix</keyword>
<dbReference type="GO" id="GO:0016020">
    <property type="term" value="C:membrane"/>
    <property type="evidence" value="ECO:0007669"/>
    <property type="project" value="InterPro"/>
</dbReference>
<dbReference type="SUPFAM" id="SSF81342">
    <property type="entry name" value="Transmembrane di-heme cytochromes"/>
    <property type="match status" value="1"/>
</dbReference>
<keyword evidence="3" id="KW-1185">Reference proteome</keyword>
<evidence type="ECO:0000256" key="1">
    <source>
        <dbReference type="SAM" id="Phobius"/>
    </source>
</evidence>
<keyword evidence="1" id="KW-0812">Transmembrane</keyword>
<evidence type="ECO:0000313" key="2">
    <source>
        <dbReference type="EMBL" id="PKG29002.1"/>
    </source>
</evidence>
<sequence length="82" mass="9591">MKKYIFYLASFMILYFIFQLGSGLLLTMFYTPDLTAAYYPSTNNIQEVNFGNVLPLQFVFILIIASRSFILTERVFKLKSRV</sequence>
<proteinExistence type="predicted"/>
<dbReference type="Gene3D" id="1.20.810.10">
    <property type="entry name" value="Cytochrome Bc1 Complex, Chain C"/>
    <property type="match status" value="1"/>
</dbReference>
<dbReference type="InterPro" id="IPR016174">
    <property type="entry name" value="Di-haem_cyt_TM"/>
</dbReference>
<protein>
    <submittedName>
        <fullName evidence="2">Uncharacterized protein</fullName>
    </submittedName>
</protein>
<dbReference type="Proteomes" id="UP000233343">
    <property type="component" value="Unassembled WGS sequence"/>
</dbReference>
<organism evidence="2 3">
    <name type="scientific">Cytobacillus horneckiae</name>
    <dbReference type="NCBI Taxonomy" id="549687"/>
    <lineage>
        <taxon>Bacteria</taxon>
        <taxon>Bacillati</taxon>
        <taxon>Bacillota</taxon>
        <taxon>Bacilli</taxon>
        <taxon>Bacillales</taxon>
        <taxon>Bacillaceae</taxon>
        <taxon>Cytobacillus</taxon>
    </lineage>
</organism>
<feature type="transmembrane region" description="Helical" evidence="1">
    <location>
        <begin position="7"/>
        <end position="30"/>
    </location>
</feature>
<dbReference type="GO" id="GO:0022904">
    <property type="term" value="P:respiratory electron transport chain"/>
    <property type="evidence" value="ECO:0007669"/>
    <property type="project" value="InterPro"/>
</dbReference>
<reference evidence="2 3" key="1">
    <citation type="journal article" date="2010" name="Int. J. Syst. Evol. Microbiol.">
        <title>Bacillus horneckiae sp. nov., isolated from a spacecraft-assembly clean room.</title>
        <authorList>
            <person name="Vaishampayan P."/>
            <person name="Probst A."/>
            <person name="Krishnamurthi S."/>
            <person name="Ghosh S."/>
            <person name="Osman S."/>
            <person name="McDowall A."/>
            <person name="Ruckmani A."/>
            <person name="Mayilraj S."/>
            <person name="Venkateswaran K."/>
        </authorList>
    </citation>
    <scope>NUCLEOTIDE SEQUENCE [LARGE SCALE GENOMIC DNA]</scope>
    <source>
        <strain evidence="3">1PO1SC</strain>
    </source>
</reference>
<dbReference type="EMBL" id="PISD01000020">
    <property type="protein sequence ID" value="PKG29002.1"/>
    <property type="molecule type" value="Genomic_DNA"/>
</dbReference>
<comment type="caution">
    <text evidence="2">The sequence shown here is derived from an EMBL/GenBank/DDBJ whole genome shotgun (WGS) entry which is preliminary data.</text>
</comment>
<name>A0A2N0ZHL2_9BACI</name>
<feature type="transmembrane region" description="Helical" evidence="1">
    <location>
        <begin position="50"/>
        <end position="71"/>
    </location>
</feature>
<dbReference type="InterPro" id="IPR027387">
    <property type="entry name" value="Cytb/b6-like_sf"/>
</dbReference>
<evidence type="ECO:0000313" key="3">
    <source>
        <dbReference type="Proteomes" id="UP000233343"/>
    </source>
</evidence>
<gene>
    <name evidence="2" type="ORF">CWS20_10825</name>
</gene>
<dbReference type="AlphaFoldDB" id="A0A2N0ZHL2"/>
<keyword evidence="1" id="KW-0472">Membrane</keyword>
<accession>A0A2N0ZHL2</accession>